<organism evidence="1 2">
    <name type="scientific">Chryseobacterium limigenitum</name>
    <dbReference type="NCBI Taxonomy" id="1612149"/>
    <lineage>
        <taxon>Bacteria</taxon>
        <taxon>Pseudomonadati</taxon>
        <taxon>Bacteroidota</taxon>
        <taxon>Flavobacteriia</taxon>
        <taxon>Flavobacteriales</taxon>
        <taxon>Weeksellaceae</taxon>
        <taxon>Chryseobacterium group</taxon>
        <taxon>Chryseobacterium</taxon>
    </lineage>
</organism>
<reference evidence="2" key="1">
    <citation type="submission" date="2016-10" db="EMBL/GenBank/DDBJ databases">
        <authorList>
            <person name="Varghese N."/>
            <person name="Submissions S."/>
        </authorList>
    </citation>
    <scope>NUCLEOTIDE SEQUENCE [LARGE SCALE GENOMIC DNA]</scope>
    <source>
        <strain evidence="2">SUR2</strain>
    </source>
</reference>
<name>A0A1K2IUF1_9FLAO</name>
<gene>
    <name evidence="1" type="ORF">SAMN05216324_11443</name>
</gene>
<proteinExistence type="predicted"/>
<dbReference type="OrthoDB" id="662228at2"/>
<evidence type="ECO:0000313" key="1">
    <source>
        <dbReference type="EMBL" id="SFZ95934.1"/>
    </source>
</evidence>
<dbReference type="Proteomes" id="UP000182034">
    <property type="component" value="Unassembled WGS sequence"/>
</dbReference>
<accession>A0A1K2IUF1</accession>
<sequence>MELINVIEISPLKYSKEEYELPEVSDPPNPEVWYRKWVKAVSSIDLDFDTIDKDSYFVDIEDVDDRNLKIILEIDLQEIDLGDFEDQIMPFDGGIVLKKNDEILIKPTCCGDISNIKEWQRILENESKEWSDLWIGHPSVFYKKENGKIQFSDYSDLNLNEFLDIQPIFEIEESNLRIEFEKVKQQQIKFKNTISEILKKMKIDNAERISELMTGVK</sequence>
<dbReference type="RefSeq" id="WP_083582369.1">
    <property type="nucleotide sequence ID" value="NZ_FPKW01000014.1"/>
</dbReference>
<keyword evidence="2" id="KW-1185">Reference proteome</keyword>
<dbReference type="EMBL" id="FPKW01000014">
    <property type="protein sequence ID" value="SFZ95934.1"/>
    <property type="molecule type" value="Genomic_DNA"/>
</dbReference>
<evidence type="ECO:0000313" key="2">
    <source>
        <dbReference type="Proteomes" id="UP000182034"/>
    </source>
</evidence>
<dbReference type="AlphaFoldDB" id="A0A1K2IUF1"/>
<protein>
    <submittedName>
        <fullName evidence="1">Uncharacterized protein</fullName>
    </submittedName>
</protein>